<keyword evidence="1" id="KW-0175">Coiled coil</keyword>
<evidence type="ECO:0000256" key="1">
    <source>
        <dbReference type="SAM" id="Coils"/>
    </source>
</evidence>
<name>A0A367ZP81_9BACT</name>
<organism evidence="2 3">
    <name type="scientific">Candidatus Ozemobacter sibiricus</name>
    <dbReference type="NCBI Taxonomy" id="2268124"/>
    <lineage>
        <taxon>Bacteria</taxon>
        <taxon>Candidatus Ozemobacteria</taxon>
        <taxon>Candidatus Ozemobacterales</taxon>
        <taxon>Candidatus Ozemobacteraceae</taxon>
        <taxon>Candidatus Ozemobacter</taxon>
    </lineage>
</organism>
<comment type="caution">
    <text evidence="2">The sequence shown here is derived from an EMBL/GenBank/DDBJ whole genome shotgun (WGS) entry which is preliminary data.</text>
</comment>
<gene>
    <name evidence="2" type="ORF">OZSIB_4313</name>
</gene>
<dbReference type="EMBL" id="QOQW01000012">
    <property type="protein sequence ID" value="RCK79559.1"/>
    <property type="molecule type" value="Genomic_DNA"/>
</dbReference>
<sequence length="134" mass="15485">MEKEQTMKFEIRVDDKREDAVSEGAENTSLQVYSGEVSIDIGQVLAANQALLKNVNRRLEEMETRLRSLEGVIERQAQALQTAIPQYLMLAAPPREVKPWRPAAPPLDDAYFAKFSLFERWFQPYKMRRRAAEV</sequence>
<dbReference type="AlphaFoldDB" id="A0A367ZP81"/>
<evidence type="ECO:0000313" key="3">
    <source>
        <dbReference type="Proteomes" id="UP000252355"/>
    </source>
</evidence>
<evidence type="ECO:0000313" key="2">
    <source>
        <dbReference type="EMBL" id="RCK79559.1"/>
    </source>
</evidence>
<reference evidence="2 3" key="1">
    <citation type="submission" date="2018-05" db="EMBL/GenBank/DDBJ databases">
        <title>A metagenomic window into the 2 km-deep terrestrial subsurface aquifer revealed taxonomically and functionally diverse microbial community comprising novel uncultured bacterial lineages.</title>
        <authorList>
            <person name="Kadnikov V.V."/>
            <person name="Mardanov A.V."/>
            <person name="Beletsky A.V."/>
            <person name="Banks D."/>
            <person name="Pimenov N.V."/>
            <person name="Frank Y.A."/>
            <person name="Karnachuk O.V."/>
            <person name="Ravin N.V."/>
        </authorList>
    </citation>
    <scope>NUCLEOTIDE SEQUENCE [LARGE SCALE GENOMIC DNA]</scope>
    <source>
        <strain evidence="2">BY5</strain>
    </source>
</reference>
<accession>A0A367ZP81</accession>
<dbReference type="Proteomes" id="UP000252355">
    <property type="component" value="Unassembled WGS sequence"/>
</dbReference>
<proteinExistence type="predicted"/>
<feature type="coiled-coil region" evidence="1">
    <location>
        <begin position="45"/>
        <end position="79"/>
    </location>
</feature>
<protein>
    <submittedName>
        <fullName evidence="2">Uncharacterized protein</fullName>
    </submittedName>
</protein>